<dbReference type="AlphaFoldDB" id="A0A8J3FHF7"/>
<protein>
    <submittedName>
        <fullName evidence="2">Uncharacterized protein</fullName>
    </submittedName>
</protein>
<accession>A0A8J3FHF7</accession>
<reference evidence="2" key="2">
    <citation type="submission" date="2020-09" db="EMBL/GenBank/DDBJ databases">
        <authorList>
            <person name="Sun Q."/>
            <person name="Ohkuma M."/>
        </authorList>
    </citation>
    <scope>NUCLEOTIDE SEQUENCE</scope>
    <source>
        <strain evidence="2">JCM 3091</strain>
    </source>
</reference>
<keyword evidence="1" id="KW-0812">Transmembrane</keyword>
<evidence type="ECO:0000313" key="3">
    <source>
        <dbReference type="Proteomes" id="UP000662200"/>
    </source>
</evidence>
<name>A0A8J3FHF7_9ACTN</name>
<feature type="transmembrane region" description="Helical" evidence="1">
    <location>
        <begin position="215"/>
        <end position="235"/>
    </location>
</feature>
<feature type="transmembrane region" description="Helical" evidence="1">
    <location>
        <begin position="81"/>
        <end position="102"/>
    </location>
</feature>
<reference evidence="2" key="1">
    <citation type="journal article" date="2014" name="Int. J. Syst. Evol. Microbiol.">
        <title>Complete genome sequence of Corynebacterium casei LMG S-19264T (=DSM 44701T), isolated from a smear-ripened cheese.</title>
        <authorList>
            <consortium name="US DOE Joint Genome Institute (JGI-PGF)"/>
            <person name="Walter F."/>
            <person name="Albersmeier A."/>
            <person name="Kalinowski J."/>
            <person name="Ruckert C."/>
        </authorList>
    </citation>
    <scope>NUCLEOTIDE SEQUENCE</scope>
    <source>
        <strain evidence="2">JCM 3091</strain>
    </source>
</reference>
<dbReference type="Proteomes" id="UP000662200">
    <property type="component" value="Unassembled WGS sequence"/>
</dbReference>
<keyword evidence="1" id="KW-0472">Membrane</keyword>
<sequence length="237" mass="23997">MSVPPSPAAAVLPPDEWRDLFVAELQQLGVRNDRVSAALAEADARRADGTDDGPFGDPRAVARAVHARLGRDALVPAARQIAAATALAAVAAPGVLLTLGAVRALGKDTLALVTLGLPVGTLGAALGAALGTAVVRRLGGRYGYLPSVLAVLLAVPPYLLLTRPLATVAPLRLLLLGALPFLALAAATVAPRLVAGPVTDPRTGAALRASVATLRQRWAAVAALLLLVGLAYALAAR</sequence>
<proteinExistence type="predicted"/>
<gene>
    <name evidence="2" type="ORF">GCM10010124_03480</name>
</gene>
<keyword evidence="3" id="KW-1185">Reference proteome</keyword>
<comment type="caution">
    <text evidence="2">The sequence shown here is derived from an EMBL/GenBank/DDBJ whole genome shotgun (WGS) entry which is preliminary data.</text>
</comment>
<dbReference type="EMBL" id="BMQC01000001">
    <property type="protein sequence ID" value="GGK14198.1"/>
    <property type="molecule type" value="Genomic_DNA"/>
</dbReference>
<evidence type="ECO:0000313" key="2">
    <source>
        <dbReference type="EMBL" id="GGK14198.1"/>
    </source>
</evidence>
<feature type="transmembrane region" description="Helical" evidence="1">
    <location>
        <begin position="142"/>
        <end position="161"/>
    </location>
</feature>
<dbReference type="RefSeq" id="WP_189112341.1">
    <property type="nucleotide sequence ID" value="NZ_BMQC01000001.1"/>
</dbReference>
<evidence type="ECO:0000256" key="1">
    <source>
        <dbReference type="SAM" id="Phobius"/>
    </source>
</evidence>
<feature type="transmembrane region" description="Helical" evidence="1">
    <location>
        <begin position="109"/>
        <end position="130"/>
    </location>
</feature>
<organism evidence="2 3">
    <name type="scientific">Pilimelia terevasa</name>
    <dbReference type="NCBI Taxonomy" id="53372"/>
    <lineage>
        <taxon>Bacteria</taxon>
        <taxon>Bacillati</taxon>
        <taxon>Actinomycetota</taxon>
        <taxon>Actinomycetes</taxon>
        <taxon>Micromonosporales</taxon>
        <taxon>Micromonosporaceae</taxon>
        <taxon>Pilimelia</taxon>
    </lineage>
</organism>
<feature type="transmembrane region" description="Helical" evidence="1">
    <location>
        <begin position="173"/>
        <end position="195"/>
    </location>
</feature>
<keyword evidence="1" id="KW-1133">Transmembrane helix</keyword>